<sequence>MKDLSMKELTTIALLGVLILISGSFKIPSPIAGGEFQLSAPIAVLICACFGFKRYIIAGILASMLGMMLGMHNIINVLVQMVFRVVAGGTMALLGTNLLTVAVSGPLGTFAARLVLWQVTGVNWMVLTAAAFPGMIFTAVAAGAFYKPAKQLLTKVALLRG</sequence>
<gene>
    <name evidence="1" type="ORF">BHW43_10965</name>
</gene>
<comment type="caution">
    <text evidence="1">The sequence shown here is derived from an EMBL/GenBank/DDBJ whole genome shotgun (WGS) entry which is preliminary data.</text>
</comment>
<dbReference type="Proteomes" id="UP000186777">
    <property type="component" value="Unassembled WGS sequence"/>
</dbReference>
<protein>
    <submittedName>
        <fullName evidence="1">Uncharacterized protein</fullName>
    </submittedName>
</protein>
<accession>A0A1Q6R178</accession>
<reference evidence="1 2" key="1">
    <citation type="journal article" date="2016" name="Nat. Biotechnol.">
        <title>Measurement of bacterial replication rates in microbial communities.</title>
        <authorList>
            <person name="Brown C.T."/>
            <person name="Olm M.R."/>
            <person name="Thomas B.C."/>
            <person name="Banfield J.F."/>
        </authorList>
    </citation>
    <scope>NUCLEOTIDE SEQUENCE [LARGE SCALE GENOMIC DNA]</scope>
    <source>
        <strain evidence="1">46_33</strain>
    </source>
</reference>
<dbReference type="AlphaFoldDB" id="A0A1Q6R178"/>
<dbReference type="RefSeq" id="WP_009145837.1">
    <property type="nucleotide sequence ID" value="NZ_CABKPS010000063.1"/>
</dbReference>
<dbReference type="EMBL" id="MNTG01000048">
    <property type="protein sequence ID" value="OLA36145.1"/>
    <property type="molecule type" value="Genomic_DNA"/>
</dbReference>
<name>A0A1Q6R178_9FIRM</name>
<proteinExistence type="predicted"/>
<evidence type="ECO:0000313" key="1">
    <source>
        <dbReference type="EMBL" id="OLA36145.1"/>
    </source>
</evidence>
<evidence type="ECO:0000313" key="2">
    <source>
        <dbReference type="Proteomes" id="UP000186777"/>
    </source>
</evidence>
<organism evidence="1 2">
    <name type="scientific">Phascolarctobacterium succinatutens</name>
    <dbReference type="NCBI Taxonomy" id="626940"/>
    <lineage>
        <taxon>Bacteria</taxon>
        <taxon>Bacillati</taxon>
        <taxon>Bacillota</taxon>
        <taxon>Negativicutes</taxon>
        <taxon>Acidaminococcales</taxon>
        <taxon>Acidaminococcaceae</taxon>
        <taxon>Phascolarctobacterium</taxon>
    </lineage>
</organism>
<dbReference type="STRING" id="626940.BHW43_10965"/>